<dbReference type="SUPFAM" id="SSF56601">
    <property type="entry name" value="beta-lactamase/transpeptidase-like"/>
    <property type="match status" value="1"/>
</dbReference>
<feature type="domain" description="Beta-lactamase-related" evidence="2">
    <location>
        <begin position="106"/>
        <end position="401"/>
    </location>
</feature>
<feature type="chain" id="PRO_5039057261" evidence="1">
    <location>
        <begin position="26"/>
        <end position="413"/>
    </location>
</feature>
<dbReference type="Gene3D" id="3.40.710.10">
    <property type="entry name" value="DD-peptidase/beta-lactamase superfamily"/>
    <property type="match status" value="1"/>
</dbReference>
<dbReference type="InterPro" id="IPR050789">
    <property type="entry name" value="Diverse_Enzym_Activities"/>
</dbReference>
<dbReference type="Pfam" id="PF00144">
    <property type="entry name" value="Beta-lactamase"/>
    <property type="match status" value="1"/>
</dbReference>
<reference evidence="3 4" key="1">
    <citation type="submission" date="2018-04" db="EMBL/GenBank/DDBJ databases">
        <title>Genome of Nocardioides gansuensis WSJ-1.</title>
        <authorList>
            <person name="Wu S."/>
            <person name="Wang G."/>
        </authorList>
    </citation>
    <scope>NUCLEOTIDE SEQUENCE [LARGE SCALE GENOMIC DNA]</scope>
    <source>
        <strain evidence="3 4">WSJ-1</strain>
    </source>
</reference>
<proteinExistence type="predicted"/>
<sequence length="413" mass="45027">MTAKRSITRRALAAAAFAVSLGSLSAVPVGLAGGAHASDSVQTAIDLDDPTKPSEFGRLLPSTPIAPARHVRALRRSHEQIPASVPWGDGQRKTIADFLTTTNTRGFVVLHRGRLVTEWYDDHTGPTTKLASWSVAKSMAGLLTGQAIAEGRLTLNTRVVTILPWLRVENPADGDPRFNTITVRHLLDMTSGIDAAEGYQVDPLEDPSAALSMLTGTYLMLVHPDMHSYALSHRRMVFDPGTRGEYASYNTQLLSMVLSKVFGTDYITAFVNRLWRPAGAQHAATWNLDHGGGIAKAFCCLNATARDFARLGLLAAEAGGPGSRVSRAWLDRILTPQPTPLGGWPYSTQFWHVPGDQHGKRANDVSAIGVFGQYIYVNPRTQTVIVKLSDHGIEQDEALTFRAMRSMARSWRH</sequence>
<organism evidence="3 4">
    <name type="scientific">Nocardioides gansuensis</name>
    <dbReference type="NCBI Taxonomy" id="2138300"/>
    <lineage>
        <taxon>Bacteria</taxon>
        <taxon>Bacillati</taxon>
        <taxon>Actinomycetota</taxon>
        <taxon>Actinomycetes</taxon>
        <taxon>Propionibacteriales</taxon>
        <taxon>Nocardioidaceae</taxon>
        <taxon>Nocardioides</taxon>
    </lineage>
</organism>
<dbReference type="RefSeq" id="WP_116572515.1">
    <property type="nucleotide sequence ID" value="NZ_QDGZ01000005.1"/>
</dbReference>
<keyword evidence="1" id="KW-0732">Signal</keyword>
<evidence type="ECO:0000313" key="4">
    <source>
        <dbReference type="Proteomes" id="UP000246018"/>
    </source>
</evidence>
<dbReference type="GO" id="GO:0016787">
    <property type="term" value="F:hydrolase activity"/>
    <property type="evidence" value="ECO:0007669"/>
    <property type="project" value="UniProtKB-KW"/>
</dbReference>
<feature type="signal peptide" evidence="1">
    <location>
        <begin position="1"/>
        <end position="25"/>
    </location>
</feature>
<evidence type="ECO:0000313" key="3">
    <source>
        <dbReference type="EMBL" id="PVG82211.1"/>
    </source>
</evidence>
<gene>
    <name evidence="3" type="ORF">DDE18_11970</name>
</gene>
<dbReference type="Proteomes" id="UP000246018">
    <property type="component" value="Unassembled WGS sequence"/>
</dbReference>
<keyword evidence="3" id="KW-0378">Hydrolase</keyword>
<accession>A0A2T8F904</accession>
<protein>
    <submittedName>
        <fullName evidence="3">Serine hydrolase</fullName>
    </submittedName>
</protein>
<dbReference type="AlphaFoldDB" id="A0A2T8F904"/>
<dbReference type="InterPro" id="IPR001466">
    <property type="entry name" value="Beta-lactam-related"/>
</dbReference>
<evidence type="ECO:0000259" key="2">
    <source>
        <dbReference type="Pfam" id="PF00144"/>
    </source>
</evidence>
<dbReference type="PANTHER" id="PTHR43283">
    <property type="entry name" value="BETA-LACTAMASE-RELATED"/>
    <property type="match status" value="1"/>
</dbReference>
<dbReference type="PANTHER" id="PTHR43283:SF7">
    <property type="entry name" value="BETA-LACTAMASE-RELATED DOMAIN-CONTAINING PROTEIN"/>
    <property type="match status" value="1"/>
</dbReference>
<dbReference type="EMBL" id="QDGZ01000005">
    <property type="protein sequence ID" value="PVG82211.1"/>
    <property type="molecule type" value="Genomic_DNA"/>
</dbReference>
<name>A0A2T8F904_9ACTN</name>
<dbReference type="InterPro" id="IPR012338">
    <property type="entry name" value="Beta-lactam/transpept-like"/>
</dbReference>
<evidence type="ECO:0000256" key="1">
    <source>
        <dbReference type="SAM" id="SignalP"/>
    </source>
</evidence>
<dbReference type="OrthoDB" id="9773047at2"/>
<keyword evidence="4" id="KW-1185">Reference proteome</keyword>
<comment type="caution">
    <text evidence="3">The sequence shown here is derived from an EMBL/GenBank/DDBJ whole genome shotgun (WGS) entry which is preliminary data.</text>
</comment>